<keyword evidence="3" id="KW-1185">Reference proteome</keyword>
<feature type="region of interest" description="Disordered" evidence="1">
    <location>
        <begin position="1"/>
        <end position="23"/>
    </location>
</feature>
<reference evidence="2" key="1">
    <citation type="submission" date="2023-10" db="EMBL/GenBank/DDBJ databases">
        <title>Genome assembly of Pristionchus species.</title>
        <authorList>
            <person name="Yoshida K."/>
            <person name="Sommer R.J."/>
        </authorList>
    </citation>
    <scope>NUCLEOTIDE SEQUENCE</scope>
    <source>
        <strain evidence="2">RS5133</strain>
    </source>
</reference>
<comment type="caution">
    <text evidence="2">The sequence shown here is derived from an EMBL/GenBank/DDBJ whole genome shotgun (WGS) entry which is preliminary data.</text>
</comment>
<proteinExistence type="predicted"/>
<dbReference type="EMBL" id="BTSY01000004">
    <property type="protein sequence ID" value="GMT21983.1"/>
    <property type="molecule type" value="Genomic_DNA"/>
</dbReference>
<evidence type="ECO:0000313" key="3">
    <source>
        <dbReference type="Proteomes" id="UP001432322"/>
    </source>
</evidence>
<dbReference type="Proteomes" id="UP001432322">
    <property type="component" value="Unassembled WGS sequence"/>
</dbReference>
<dbReference type="AlphaFoldDB" id="A0AAV5VUD0"/>
<accession>A0AAV5VUD0</accession>
<name>A0AAV5VUD0_9BILA</name>
<protein>
    <submittedName>
        <fullName evidence="2">Uncharacterized protein</fullName>
    </submittedName>
</protein>
<evidence type="ECO:0000313" key="2">
    <source>
        <dbReference type="EMBL" id="GMT21983.1"/>
    </source>
</evidence>
<organism evidence="2 3">
    <name type="scientific">Pristionchus fissidentatus</name>
    <dbReference type="NCBI Taxonomy" id="1538716"/>
    <lineage>
        <taxon>Eukaryota</taxon>
        <taxon>Metazoa</taxon>
        <taxon>Ecdysozoa</taxon>
        <taxon>Nematoda</taxon>
        <taxon>Chromadorea</taxon>
        <taxon>Rhabditida</taxon>
        <taxon>Rhabditina</taxon>
        <taxon>Diplogasteromorpha</taxon>
        <taxon>Diplogasteroidea</taxon>
        <taxon>Neodiplogasteridae</taxon>
        <taxon>Pristionchus</taxon>
    </lineage>
</organism>
<gene>
    <name evidence="2" type="ORF">PFISCL1PPCAC_13280</name>
</gene>
<evidence type="ECO:0000256" key="1">
    <source>
        <dbReference type="SAM" id="MobiDB-lite"/>
    </source>
</evidence>
<sequence>MPFHPTYRRYTSPDYHKRASSPDPTAFYYARQEPIRWVPGRQTEDLDRCRRTHEYLQIRNEQHRRSFVPARPSPSTSLLYPSVPAADRTLTAQDGENQYAEIACQDQRRRVSRETRSEMEEAWRRMDDPAEEVDLVFPFDADDEENDVKPIGDRIPVKQSTPAVSEWDRPLPAHLRTLFRRRPNILRKTTTILRDHGYF</sequence>